<dbReference type="GO" id="GO:0004930">
    <property type="term" value="F:G protein-coupled receptor activity"/>
    <property type="evidence" value="ECO:0007669"/>
    <property type="project" value="UniProtKB-KW"/>
</dbReference>
<feature type="transmembrane region" description="Helical" evidence="10">
    <location>
        <begin position="336"/>
        <end position="356"/>
    </location>
</feature>
<organism evidence="12 13">
    <name type="scientific">Teladorsagia circumcincta</name>
    <name type="common">Brown stomach worm</name>
    <name type="synonym">Ostertagia circumcincta</name>
    <dbReference type="NCBI Taxonomy" id="45464"/>
    <lineage>
        <taxon>Eukaryota</taxon>
        <taxon>Metazoa</taxon>
        <taxon>Ecdysozoa</taxon>
        <taxon>Nematoda</taxon>
        <taxon>Chromadorea</taxon>
        <taxon>Rhabditida</taxon>
        <taxon>Rhabditina</taxon>
        <taxon>Rhabditomorpha</taxon>
        <taxon>Strongyloidea</taxon>
        <taxon>Trichostrongylidae</taxon>
        <taxon>Teladorsagia</taxon>
    </lineage>
</organism>
<evidence type="ECO:0000256" key="10">
    <source>
        <dbReference type="SAM" id="Phobius"/>
    </source>
</evidence>
<dbReference type="InterPro" id="IPR000276">
    <property type="entry name" value="GPCR_Rhodpsn"/>
</dbReference>
<feature type="compositionally biased region" description="Polar residues" evidence="9">
    <location>
        <begin position="453"/>
        <end position="475"/>
    </location>
</feature>
<dbReference type="GO" id="GO:0005886">
    <property type="term" value="C:plasma membrane"/>
    <property type="evidence" value="ECO:0007669"/>
    <property type="project" value="UniProtKB-SubCell"/>
</dbReference>
<dbReference type="Proteomes" id="UP000230423">
    <property type="component" value="Unassembled WGS sequence"/>
</dbReference>
<keyword evidence="3 10" id="KW-0812">Transmembrane</keyword>
<feature type="region of interest" description="Disordered" evidence="9">
    <location>
        <begin position="437"/>
        <end position="475"/>
    </location>
</feature>
<comment type="subcellular location">
    <subcellularLocation>
        <location evidence="1">Cell membrane</location>
        <topology evidence="1">Multi-pass membrane protein</topology>
    </subcellularLocation>
</comment>
<evidence type="ECO:0000259" key="11">
    <source>
        <dbReference type="PROSITE" id="PS50262"/>
    </source>
</evidence>
<keyword evidence="4 10" id="KW-1133">Transmembrane helix</keyword>
<accession>A0A2G9UUI8</accession>
<feature type="compositionally biased region" description="Low complexity" evidence="9">
    <location>
        <begin position="440"/>
        <end position="450"/>
    </location>
</feature>
<keyword evidence="7 12" id="KW-0675">Receptor</keyword>
<dbReference type="GO" id="GO:0043005">
    <property type="term" value="C:neuron projection"/>
    <property type="evidence" value="ECO:0007669"/>
    <property type="project" value="TreeGrafter"/>
</dbReference>
<name>A0A2G9UUI8_TELCI</name>
<evidence type="ECO:0000256" key="5">
    <source>
        <dbReference type="ARBA" id="ARBA00023040"/>
    </source>
</evidence>
<feature type="transmembrane region" description="Helical" evidence="10">
    <location>
        <begin position="231"/>
        <end position="251"/>
    </location>
</feature>
<dbReference type="EMBL" id="KZ345362">
    <property type="protein sequence ID" value="PIO73925.1"/>
    <property type="molecule type" value="Genomic_DNA"/>
</dbReference>
<evidence type="ECO:0000313" key="13">
    <source>
        <dbReference type="Proteomes" id="UP000230423"/>
    </source>
</evidence>
<keyword evidence="13" id="KW-1185">Reference proteome</keyword>
<proteinExistence type="predicted"/>
<keyword evidence="6 10" id="KW-0472">Membrane</keyword>
<feature type="domain" description="G-protein coupled receptors family 1 profile" evidence="11">
    <location>
        <begin position="127"/>
        <end position="356"/>
    </location>
</feature>
<evidence type="ECO:0000256" key="3">
    <source>
        <dbReference type="ARBA" id="ARBA00022692"/>
    </source>
</evidence>
<protein>
    <submittedName>
        <fullName evidence="12">7 transmembrane receptor</fullName>
    </submittedName>
</protein>
<keyword evidence="5" id="KW-0297">G-protein coupled receptor</keyword>
<feature type="transmembrane region" description="Helical" evidence="10">
    <location>
        <begin position="151"/>
        <end position="173"/>
    </location>
</feature>
<dbReference type="Pfam" id="PF00001">
    <property type="entry name" value="7tm_1"/>
    <property type="match status" value="1"/>
</dbReference>
<evidence type="ECO:0000256" key="9">
    <source>
        <dbReference type="SAM" id="MobiDB-lite"/>
    </source>
</evidence>
<evidence type="ECO:0000256" key="7">
    <source>
        <dbReference type="ARBA" id="ARBA00023170"/>
    </source>
</evidence>
<evidence type="ECO:0000256" key="1">
    <source>
        <dbReference type="ARBA" id="ARBA00004651"/>
    </source>
</evidence>
<dbReference type="GO" id="GO:0042277">
    <property type="term" value="F:peptide binding"/>
    <property type="evidence" value="ECO:0007669"/>
    <property type="project" value="TreeGrafter"/>
</dbReference>
<keyword evidence="8" id="KW-0807">Transducer</keyword>
<dbReference type="PANTHER" id="PTHR24229:SF40">
    <property type="entry name" value="ALLATOSTATIN C RECEPTOR 1-RELATED"/>
    <property type="match status" value="1"/>
</dbReference>
<dbReference type="InterPro" id="IPR017452">
    <property type="entry name" value="GPCR_Rhodpsn_7TM"/>
</dbReference>
<sequence length="475" mass="54378">NVNVCETPFMPNYSSLRFDTDIRFLDDLFPTFSPPVFMQKKLLMREEDYDEAKKAQLCIRQNQERYTVILDESLLRGAFQLLLKIHCSIPYYPVIKRWAECVPRQYKGYRTYVALTYIGFNIVGFVVNFWVLYVVAPLLFAPAVKVPKSILFFIFALVVGDLTTMIAMLLLIIELVFGTWRFSAATCTSYLVLDSMNKFVAPMIVFLISRTCYTTVCLDKARGERAATLKYAALQVLIALGCVMVLLWPVFAYSQVFTFYMNPNNITKEVTVIRKCGFLPPPEIQFWFNLVACITSYAVPLFGIVYWYVSVPFFLKRRAITTLVASSSMDAALRKVITTVLLLTAIYVLCWTPYWVSMFAHNIFAMEKRSRIRSAHAKIVQEQRRRFRSITDEASSHVRNALRNIPSKATSTIRSHVSSSVYEDRKADFAGNNLSDVVRQSPQPYESPEPSRVDSTVNFKESVSSVDNNDSETLL</sequence>
<evidence type="ECO:0000256" key="6">
    <source>
        <dbReference type="ARBA" id="ARBA00023136"/>
    </source>
</evidence>
<evidence type="ECO:0000256" key="4">
    <source>
        <dbReference type="ARBA" id="ARBA00022989"/>
    </source>
</evidence>
<feature type="transmembrane region" description="Helical" evidence="10">
    <location>
        <begin position="114"/>
        <end position="139"/>
    </location>
</feature>
<dbReference type="OrthoDB" id="6076970at2759"/>
<dbReference type="Gene3D" id="1.20.1070.10">
    <property type="entry name" value="Rhodopsin 7-helix transmembrane proteins"/>
    <property type="match status" value="1"/>
</dbReference>
<gene>
    <name evidence="12" type="ORF">TELCIR_04080</name>
</gene>
<dbReference type="AlphaFoldDB" id="A0A2G9UUI8"/>
<feature type="transmembrane region" description="Helical" evidence="10">
    <location>
        <begin position="287"/>
        <end position="315"/>
    </location>
</feature>
<dbReference type="PANTHER" id="PTHR24229">
    <property type="entry name" value="NEUROPEPTIDES RECEPTOR"/>
    <property type="match status" value="1"/>
</dbReference>
<dbReference type="SUPFAM" id="SSF81321">
    <property type="entry name" value="Family A G protein-coupled receptor-like"/>
    <property type="match status" value="1"/>
</dbReference>
<evidence type="ECO:0000256" key="8">
    <source>
        <dbReference type="ARBA" id="ARBA00023224"/>
    </source>
</evidence>
<reference evidence="12 13" key="1">
    <citation type="submission" date="2015-09" db="EMBL/GenBank/DDBJ databases">
        <title>Draft genome of the parasitic nematode Teladorsagia circumcincta isolate WARC Sus (inbred).</title>
        <authorList>
            <person name="Mitreva M."/>
        </authorList>
    </citation>
    <scope>NUCLEOTIDE SEQUENCE [LARGE SCALE GENOMIC DNA]</scope>
    <source>
        <strain evidence="12 13">S</strain>
    </source>
</reference>
<feature type="non-terminal residue" evidence="12">
    <location>
        <position position="1"/>
    </location>
</feature>
<evidence type="ECO:0000313" key="12">
    <source>
        <dbReference type="EMBL" id="PIO73925.1"/>
    </source>
</evidence>
<keyword evidence="2" id="KW-1003">Cell membrane</keyword>
<evidence type="ECO:0000256" key="2">
    <source>
        <dbReference type="ARBA" id="ARBA00022475"/>
    </source>
</evidence>
<dbReference type="PRINTS" id="PR00237">
    <property type="entry name" value="GPCRRHODOPSN"/>
</dbReference>
<dbReference type="PROSITE" id="PS50262">
    <property type="entry name" value="G_PROTEIN_RECEP_F1_2"/>
    <property type="match status" value="1"/>
</dbReference>